<dbReference type="Gene3D" id="3.40.367.20">
    <property type="match status" value="1"/>
</dbReference>
<dbReference type="InterPro" id="IPR022672">
    <property type="entry name" value="Hexokinase_N"/>
</dbReference>
<comment type="caution">
    <text evidence="11">The sequence shown here is derived from an EMBL/GenBank/DDBJ whole genome shotgun (WGS) entry which is preliminary data.</text>
</comment>
<keyword evidence="5 8" id="KW-0418">Kinase</keyword>
<dbReference type="PANTHER" id="PTHR19443:SF30">
    <property type="entry name" value="GLUCOKINASE-1-RELATED"/>
    <property type="match status" value="1"/>
</dbReference>
<dbReference type="PRINTS" id="PR00475">
    <property type="entry name" value="HEXOKINASE"/>
</dbReference>
<dbReference type="GO" id="GO:0004340">
    <property type="term" value="F:glucokinase activity"/>
    <property type="evidence" value="ECO:0007669"/>
    <property type="project" value="TreeGrafter"/>
</dbReference>
<evidence type="ECO:0000256" key="3">
    <source>
        <dbReference type="ARBA" id="ARBA00022679"/>
    </source>
</evidence>
<dbReference type="GO" id="GO:0001678">
    <property type="term" value="P:intracellular glucose homeostasis"/>
    <property type="evidence" value="ECO:0007669"/>
    <property type="project" value="InterPro"/>
</dbReference>
<dbReference type="FunFam" id="3.30.420.40:FF:000034">
    <property type="entry name" value="Phosphotransferase"/>
    <property type="match status" value="1"/>
</dbReference>
<gene>
    <name evidence="11" type="primary">GLK1_2</name>
    <name evidence="11" type="ORF">LTR05_007737</name>
</gene>
<dbReference type="InterPro" id="IPR001312">
    <property type="entry name" value="Hexokinase"/>
</dbReference>
<dbReference type="InterPro" id="IPR022673">
    <property type="entry name" value="Hexokinase_C"/>
</dbReference>
<dbReference type="GO" id="GO:0005524">
    <property type="term" value="F:ATP binding"/>
    <property type="evidence" value="ECO:0007669"/>
    <property type="project" value="UniProtKB-UniRule"/>
</dbReference>
<evidence type="ECO:0000256" key="1">
    <source>
        <dbReference type="ARBA" id="ARBA00004888"/>
    </source>
</evidence>
<dbReference type="GO" id="GO:0006096">
    <property type="term" value="P:glycolytic process"/>
    <property type="evidence" value="ECO:0007669"/>
    <property type="project" value="UniProtKB-KW"/>
</dbReference>
<evidence type="ECO:0000256" key="6">
    <source>
        <dbReference type="ARBA" id="ARBA00022840"/>
    </source>
</evidence>
<evidence type="ECO:0000256" key="4">
    <source>
        <dbReference type="ARBA" id="ARBA00022741"/>
    </source>
</evidence>
<comment type="similarity">
    <text evidence="2 8">Belongs to the hexokinase family.</text>
</comment>
<organism evidence="11 12">
    <name type="scientific">Lithohypha guttulata</name>
    <dbReference type="NCBI Taxonomy" id="1690604"/>
    <lineage>
        <taxon>Eukaryota</taxon>
        <taxon>Fungi</taxon>
        <taxon>Dikarya</taxon>
        <taxon>Ascomycota</taxon>
        <taxon>Pezizomycotina</taxon>
        <taxon>Eurotiomycetes</taxon>
        <taxon>Chaetothyriomycetidae</taxon>
        <taxon>Chaetothyriales</taxon>
        <taxon>Trichomeriaceae</taxon>
        <taxon>Lithohypha</taxon>
    </lineage>
</organism>
<sequence length="497" mass="54977">MNPLEAAESVAEQFEVSNSDIQNCVNQFITELNDGLSEWRPTMCQIPTYITRVANGTERGFTLAVDLGGTNLKICSVDLHGNSTYTTKQSECLIPKNLTVASKANDLFAFIAAEIKAFLEDHHANRLHSNQKLSLGFCFAFPLRQTSVNSGVLLHWVKGFDVPDAVNRDVCQLLQNELDNQKVPVKISAIVNDTLGTLMTRAYTLPVNKTRTSVGAIFSTGTNGAYLEQLHKIKKDIGKHDSSTGEMFLSTEWGSFDQVLSVLSNTQYDQHIAQYGVDRNMQMFEKRMSGPFLGELLRIAIERMYDDPRLGLFPNYKRGDKKLNLRTPWSVEPSMLSIAEGSDTKALTKKIEEVFGFPSWAITLQDSRAVQMVSRAIGRRAARLAGMAVGAVIIQSGKLQHHDPLVQPARESIEGRRMSEISAEARMVDVAVDGNVFEMFPRFEVHMRDALRAIDGIGPEGERRIRIGLAKDGSSVGTAIIALLAAQQEDVRDGLGK</sequence>
<keyword evidence="3 8" id="KW-0808">Transferase</keyword>
<name>A0AAN7SUA8_9EURO</name>
<dbReference type="GO" id="GO:0006006">
    <property type="term" value="P:glucose metabolic process"/>
    <property type="evidence" value="ECO:0007669"/>
    <property type="project" value="TreeGrafter"/>
</dbReference>
<evidence type="ECO:0000313" key="11">
    <source>
        <dbReference type="EMBL" id="KAK5081606.1"/>
    </source>
</evidence>
<keyword evidence="12" id="KW-1185">Reference proteome</keyword>
<comment type="pathway">
    <text evidence="1">Carbohydrate degradation; glycolysis; D-glyceraldehyde 3-phosphate and glycerone phosphate from D-glucose: step 1/4.</text>
</comment>
<dbReference type="Pfam" id="PF00349">
    <property type="entry name" value="Hexokinase_1"/>
    <property type="match status" value="1"/>
</dbReference>
<dbReference type="GO" id="GO:0005536">
    <property type="term" value="F:D-glucose binding"/>
    <property type="evidence" value="ECO:0007669"/>
    <property type="project" value="InterPro"/>
</dbReference>
<dbReference type="SUPFAM" id="SSF53067">
    <property type="entry name" value="Actin-like ATPase domain"/>
    <property type="match status" value="2"/>
</dbReference>
<evidence type="ECO:0000259" key="9">
    <source>
        <dbReference type="Pfam" id="PF00349"/>
    </source>
</evidence>
<reference evidence="11 12" key="1">
    <citation type="submission" date="2023-08" db="EMBL/GenBank/DDBJ databases">
        <title>Black Yeasts Isolated from many extreme environments.</title>
        <authorList>
            <person name="Coleine C."/>
            <person name="Stajich J.E."/>
            <person name="Selbmann L."/>
        </authorList>
    </citation>
    <scope>NUCLEOTIDE SEQUENCE [LARGE SCALE GENOMIC DNA]</scope>
    <source>
        <strain evidence="11 12">CCFEE 5910</strain>
    </source>
</reference>
<dbReference type="AlphaFoldDB" id="A0AAN7SUA8"/>
<dbReference type="Proteomes" id="UP001309876">
    <property type="component" value="Unassembled WGS sequence"/>
</dbReference>
<feature type="domain" description="Hexokinase C-terminal" evidence="10">
    <location>
        <begin position="214"/>
        <end position="483"/>
    </location>
</feature>
<dbReference type="EC" id="2.7.1.-" evidence="8"/>
<feature type="domain" description="Hexokinase N-terminal" evidence="9">
    <location>
        <begin position="7"/>
        <end position="203"/>
    </location>
</feature>
<dbReference type="PANTHER" id="PTHR19443">
    <property type="entry name" value="HEXOKINASE"/>
    <property type="match status" value="1"/>
</dbReference>
<dbReference type="Gene3D" id="3.30.420.40">
    <property type="match status" value="1"/>
</dbReference>
<keyword evidence="6 8" id="KW-0067">ATP-binding</keyword>
<keyword evidence="4 8" id="KW-0547">Nucleotide-binding</keyword>
<accession>A0AAN7SUA8</accession>
<evidence type="ECO:0000256" key="7">
    <source>
        <dbReference type="ARBA" id="ARBA00023152"/>
    </source>
</evidence>
<evidence type="ECO:0000256" key="8">
    <source>
        <dbReference type="RuleBase" id="RU362007"/>
    </source>
</evidence>
<dbReference type="Pfam" id="PF03727">
    <property type="entry name" value="Hexokinase_2"/>
    <property type="match status" value="1"/>
</dbReference>
<evidence type="ECO:0000256" key="5">
    <source>
        <dbReference type="ARBA" id="ARBA00022777"/>
    </source>
</evidence>
<protein>
    <recommendedName>
        <fullName evidence="8">Phosphotransferase</fullName>
        <ecNumber evidence="8">2.7.1.-</ecNumber>
    </recommendedName>
</protein>
<dbReference type="PROSITE" id="PS51748">
    <property type="entry name" value="HEXOKINASE_2"/>
    <property type="match status" value="1"/>
</dbReference>
<dbReference type="GO" id="GO:0008865">
    <property type="term" value="F:fructokinase activity"/>
    <property type="evidence" value="ECO:0007669"/>
    <property type="project" value="TreeGrafter"/>
</dbReference>
<evidence type="ECO:0000256" key="2">
    <source>
        <dbReference type="ARBA" id="ARBA00009225"/>
    </source>
</evidence>
<evidence type="ECO:0000313" key="12">
    <source>
        <dbReference type="Proteomes" id="UP001309876"/>
    </source>
</evidence>
<dbReference type="InterPro" id="IPR043129">
    <property type="entry name" value="ATPase_NBD"/>
</dbReference>
<dbReference type="EMBL" id="JAVRRJ010000009">
    <property type="protein sequence ID" value="KAK5081606.1"/>
    <property type="molecule type" value="Genomic_DNA"/>
</dbReference>
<dbReference type="GO" id="GO:0005739">
    <property type="term" value="C:mitochondrion"/>
    <property type="evidence" value="ECO:0007669"/>
    <property type="project" value="TreeGrafter"/>
</dbReference>
<proteinExistence type="inferred from homology"/>
<evidence type="ECO:0000259" key="10">
    <source>
        <dbReference type="Pfam" id="PF03727"/>
    </source>
</evidence>
<keyword evidence="7 8" id="KW-0324">Glycolysis</keyword>
<dbReference type="GO" id="GO:0005829">
    <property type="term" value="C:cytosol"/>
    <property type="evidence" value="ECO:0007669"/>
    <property type="project" value="TreeGrafter"/>
</dbReference>